<reference evidence="1" key="2">
    <citation type="submission" date="2025-08" db="UniProtKB">
        <authorList>
            <consortium name="Ensembl"/>
        </authorList>
    </citation>
    <scope>IDENTIFICATION</scope>
</reference>
<evidence type="ECO:0008006" key="3">
    <source>
        <dbReference type="Google" id="ProtNLM"/>
    </source>
</evidence>
<dbReference type="Proteomes" id="UP000008672">
    <property type="component" value="Unassembled WGS sequence"/>
</dbReference>
<dbReference type="EMBL" id="AFYH01198680">
    <property type="status" value="NOT_ANNOTATED_CDS"/>
    <property type="molecule type" value="Genomic_DNA"/>
</dbReference>
<reference evidence="1" key="3">
    <citation type="submission" date="2025-09" db="UniProtKB">
        <authorList>
            <consortium name="Ensembl"/>
        </authorList>
    </citation>
    <scope>IDENTIFICATION</scope>
</reference>
<dbReference type="EMBL" id="AFYH01198679">
    <property type="status" value="NOT_ANNOTATED_CDS"/>
    <property type="molecule type" value="Genomic_DNA"/>
</dbReference>
<name>H3AMU4_LATCH</name>
<evidence type="ECO:0000313" key="1">
    <source>
        <dbReference type="Ensembl" id="ENSLACP00000010965.1"/>
    </source>
</evidence>
<dbReference type="SUPFAM" id="SSF53098">
    <property type="entry name" value="Ribonuclease H-like"/>
    <property type="match status" value="1"/>
</dbReference>
<dbReference type="AlphaFoldDB" id="H3AMU4"/>
<dbReference type="Bgee" id="ENSLACG00000009647">
    <property type="expression patterns" value="Expressed in chordate pharynx and 1 other cell type or tissue"/>
</dbReference>
<dbReference type="InterPro" id="IPR052958">
    <property type="entry name" value="IFN-induced_PKR_regulator"/>
</dbReference>
<reference evidence="2" key="1">
    <citation type="submission" date="2011-08" db="EMBL/GenBank/DDBJ databases">
        <title>The draft genome of Latimeria chalumnae.</title>
        <authorList>
            <person name="Di Palma F."/>
            <person name="Alfoldi J."/>
            <person name="Johnson J."/>
            <person name="Berlin A."/>
            <person name="Gnerre S."/>
            <person name="Jaffe D."/>
            <person name="MacCallum I."/>
            <person name="Young S."/>
            <person name="Walker B.J."/>
            <person name="Lander E."/>
            <person name="Lindblad-Toh K."/>
        </authorList>
    </citation>
    <scope>NUCLEOTIDE SEQUENCE [LARGE SCALE GENOMIC DNA]</scope>
    <source>
        <strain evidence="2">Wild caught</strain>
    </source>
</reference>
<dbReference type="PANTHER" id="PTHR46289:SF14">
    <property type="entry name" value="DUF4371 DOMAIN-CONTAINING PROTEIN"/>
    <property type="match status" value="1"/>
</dbReference>
<sequence length="209" mass="23782">IQNEVVDIMANMSGCNQGVQEKFRKEVPQAVYVHCYAHRLNLVLVDCVRNVQTAAEFFATIQMVYNFFSRSVVHDLFIQKQKELEPTKKPVELKKLSDTRWACQYAACWTIQKTLPAICATLTDVINQSNAHRATKARALNTLIDQSFTVNLIMMESLLCLTKTMSDHLQSPDMQLASVIDLVHSVISALRDKCNEETWEDIWSSANDL</sequence>
<proteinExistence type="predicted"/>
<evidence type="ECO:0000313" key="2">
    <source>
        <dbReference type="Proteomes" id="UP000008672"/>
    </source>
</evidence>
<accession>H3AMU4</accession>
<protein>
    <recommendedName>
        <fullName evidence="3">DUF4371 domain-containing protein</fullName>
    </recommendedName>
</protein>
<dbReference type="GeneTree" id="ENSGT00940000164001"/>
<dbReference type="InterPro" id="IPR012337">
    <property type="entry name" value="RNaseH-like_sf"/>
</dbReference>
<dbReference type="PANTHER" id="PTHR46289">
    <property type="entry name" value="52 KDA REPRESSOR OF THE INHIBITOR OF THE PROTEIN KINASE-LIKE PROTEIN-RELATED"/>
    <property type="match status" value="1"/>
</dbReference>
<dbReference type="HOGENOM" id="CLU_073413_0_0_1"/>
<keyword evidence="2" id="KW-1185">Reference proteome</keyword>
<dbReference type="Ensembl" id="ENSLACT00000011046.1">
    <property type="protein sequence ID" value="ENSLACP00000010965.1"/>
    <property type="gene ID" value="ENSLACG00000009647.1"/>
</dbReference>
<organism evidence="1 2">
    <name type="scientific">Latimeria chalumnae</name>
    <name type="common">Coelacanth</name>
    <dbReference type="NCBI Taxonomy" id="7897"/>
    <lineage>
        <taxon>Eukaryota</taxon>
        <taxon>Metazoa</taxon>
        <taxon>Chordata</taxon>
        <taxon>Craniata</taxon>
        <taxon>Vertebrata</taxon>
        <taxon>Euteleostomi</taxon>
        <taxon>Coelacanthiformes</taxon>
        <taxon>Coelacanthidae</taxon>
        <taxon>Latimeria</taxon>
    </lineage>
</organism>